<dbReference type="Proteomes" id="UP000214746">
    <property type="component" value="Unassembled WGS sequence"/>
</dbReference>
<dbReference type="Pfam" id="PF01547">
    <property type="entry name" value="SBP_bac_1"/>
    <property type="match status" value="1"/>
</dbReference>
<evidence type="ECO:0000256" key="1">
    <source>
        <dbReference type="SAM" id="MobiDB-lite"/>
    </source>
</evidence>
<feature type="compositionally biased region" description="Low complexity" evidence="1">
    <location>
        <begin position="12"/>
        <end position="29"/>
    </location>
</feature>
<feature type="region of interest" description="Disordered" evidence="1">
    <location>
        <begin position="1"/>
        <end position="29"/>
    </location>
</feature>
<dbReference type="PANTHER" id="PTHR43649:SF12">
    <property type="entry name" value="DIACETYLCHITOBIOSE BINDING PROTEIN DASA"/>
    <property type="match status" value="1"/>
</dbReference>
<dbReference type="PANTHER" id="PTHR43649">
    <property type="entry name" value="ARABINOSE-BINDING PROTEIN-RELATED"/>
    <property type="match status" value="1"/>
</dbReference>
<accession>A0A2W1NCG6</accession>
<name>A0A2W1NCG6_PAEXE</name>
<protein>
    <submittedName>
        <fullName evidence="2">ABC transporter substrate-binding protein</fullName>
    </submittedName>
</protein>
<dbReference type="InterPro" id="IPR050490">
    <property type="entry name" value="Bact_solute-bd_prot1"/>
</dbReference>
<dbReference type="EMBL" id="NHRJ02000002">
    <property type="protein sequence ID" value="PZE22177.1"/>
    <property type="molecule type" value="Genomic_DNA"/>
</dbReference>
<comment type="caution">
    <text evidence="2">The sequence shown here is derived from an EMBL/GenBank/DDBJ whole genome shotgun (WGS) entry which is preliminary data.</text>
</comment>
<reference evidence="2" key="1">
    <citation type="submission" date="2018-06" db="EMBL/GenBank/DDBJ databases">
        <title>Paenibacillus xerothermodurans sp. nov. an extremely dry heat resistant spore forming bacterium isolated from the soil of Cape Canaveral, Florida.</title>
        <authorList>
            <person name="Seuylemezian A."/>
            <person name="Kaur N."/>
            <person name="Patil P."/>
            <person name="Patil P."/>
            <person name="Mayilraj S."/>
            <person name="Vaishampayan P."/>
        </authorList>
    </citation>
    <scope>NUCLEOTIDE SEQUENCE [LARGE SCALE GENOMIC DNA]</scope>
    <source>
        <strain evidence="2">ATCC 27380</strain>
    </source>
</reference>
<dbReference type="AlphaFoldDB" id="A0A2W1NCG6"/>
<evidence type="ECO:0000313" key="3">
    <source>
        <dbReference type="Proteomes" id="UP000214746"/>
    </source>
</evidence>
<sequence>MALGILSGCSGEGFESASKSSESGGSATGKDTVTLRIEVFDRGNAPSGLAANKNALTDYAQEHFGTPNNIKLEYVPVPRTQETEKLNVMLAANEAPDIVFTYDSNLVYKYVEQGGLTEVGQMLNEHGKNLKQFLGGKTLEYGYFKDGQYAIPSKRVSIGKYASFIRKDWLDQLGMPVPQSTAEVYNTLKAFKEKDPGNTGGQVVPLGFSLTPASYEPIIWAFIRKTSDEERITKIQQLSSRDYPTLLPGHKEGVQFLNKLYNEGLMSADFSLDKDKKKLNQDVMTGKTGMFSEDAVNPLKSTPGVYTNLQKNVQGAKLQPIDPFTNEDGKHVKPIYEPAGMYIMIPKSSKRAVEAIKYLDWMAQKDVLFFLQNGEEGKHYTMENGIPVGLDNEDTKNRNFNNGDIVIISNGRDFGEPVKNKEGNVVAIEKKEFWDDARRIQDIIETDGIPPIRFPKPIPAQVKYGSSLLEKYHELLVKSILAKPADFDKVYEAALSDYMSSGGEAILKDRQAAYAEMKK</sequence>
<proteinExistence type="predicted"/>
<keyword evidence="3" id="KW-1185">Reference proteome</keyword>
<evidence type="ECO:0000313" key="2">
    <source>
        <dbReference type="EMBL" id="PZE22177.1"/>
    </source>
</evidence>
<organism evidence="2 3">
    <name type="scientific">Paenibacillus xerothermodurans</name>
    <dbReference type="NCBI Taxonomy" id="1977292"/>
    <lineage>
        <taxon>Bacteria</taxon>
        <taxon>Bacillati</taxon>
        <taxon>Bacillota</taxon>
        <taxon>Bacilli</taxon>
        <taxon>Bacillales</taxon>
        <taxon>Paenibacillaceae</taxon>
        <taxon>Paenibacillus</taxon>
    </lineage>
</organism>
<gene>
    <name evidence="2" type="ORF">CBW46_004330</name>
</gene>
<dbReference type="OrthoDB" id="2492023at2"/>
<dbReference type="InterPro" id="IPR006059">
    <property type="entry name" value="SBP"/>
</dbReference>
<dbReference type="SUPFAM" id="SSF53850">
    <property type="entry name" value="Periplasmic binding protein-like II"/>
    <property type="match status" value="1"/>
</dbReference>
<dbReference type="Gene3D" id="3.40.190.10">
    <property type="entry name" value="Periplasmic binding protein-like II"/>
    <property type="match status" value="2"/>
</dbReference>